<protein>
    <recommendedName>
        <fullName evidence="4">IPT/TIG domain-containing protein</fullName>
    </recommendedName>
</protein>
<organism evidence="2 3">
    <name type="scientific">Cymbomonas tetramitiformis</name>
    <dbReference type="NCBI Taxonomy" id="36881"/>
    <lineage>
        <taxon>Eukaryota</taxon>
        <taxon>Viridiplantae</taxon>
        <taxon>Chlorophyta</taxon>
        <taxon>Pyramimonadophyceae</taxon>
        <taxon>Pyramimonadales</taxon>
        <taxon>Pyramimonadaceae</taxon>
        <taxon>Cymbomonas</taxon>
    </lineage>
</organism>
<feature type="chain" id="PRO_5042041967" description="IPT/TIG domain-containing protein" evidence="1">
    <location>
        <begin position="25"/>
        <end position="771"/>
    </location>
</feature>
<name>A0AAE0EY42_9CHLO</name>
<keyword evidence="1" id="KW-0732">Signal</keyword>
<proteinExistence type="predicted"/>
<dbReference type="AlphaFoldDB" id="A0AAE0EY42"/>
<feature type="signal peptide" evidence="1">
    <location>
        <begin position="1"/>
        <end position="24"/>
    </location>
</feature>
<gene>
    <name evidence="2" type="ORF">CYMTET_45910</name>
</gene>
<dbReference type="PANTHER" id="PTHR14139:SF2">
    <property type="entry name" value="CALSYNTENIN-1"/>
    <property type="match status" value="1"/>
</dbReference>
<dbReference type="PANTHER" id="PTHR14139">
    <property type="entry name" value="CALSYNTENIN"/>
    <property type="match status" value="1"/>
</dbReference>
<evidence type="ECO:0000313" key="3">
    <source>
        <dbReference type="Proteomes" id="UP001190700"/>
    </source>
</evidence>
<dbReference type="EMBL" id="LGRX02031814">
    <property type="protein sequence ID" value="KAK3244477.1"/>
    <property type="molecule type" value="Genomic_DNA"/>
</dbReference>
<comment type="caution">
    <text evidence="2">The sequence shown here is derived from an EMBL/GenBank/DDBJ whole genome shotgun (WGS) entry which is preliminary data.</text>
</comment>
<evidence type="ECO:0000313" key="2">
    <source>
        <dbReference type="EMBL" id="KAK3244477.1"/>
    </source>
</evidence>
<accession>A0AAE0EY42</accession>
<evidence type="ECO:0008006" key="4">
    <source>
        <dbReference type="Google" id="ProtNLM"/>
    </source>
</evidence>
<evidence type="ECO:0000256" key="1">
    <source>
        <dbReference type="SAM" id="SignalP"/>
    </source>
</evidence>
<feature type="non-terminal residue" evidence="2">
    <location>
        <position position="771"/>
    </location>
</feature>
<reference evidence="2 3" key="1">
    <citation type="journal article" date="2015" name="Genome Biol. Evol.">
        <title>Comparative Genomics of a Bacterivorous Green Alga Reveals Evolutionary Causalities and Consequences of Phago-Mixotrophic Mode of Nutrition.</title>
        <authorList>
            <person name="Burns J.A."/>
            <person name="Paasch A."/>
            <person name="Narechania A."/>
            <person name="Kim E."/>
        </authorList>
    </citation>
    <scope>NUCLEOTIDE SEQUENCE [LARGE SCALE GENOMIC DNA]</scope>
    <source>
        <strain evidence="2 3">PLY_AMNH</strain>
    </source>
</reference>
<sequence length="771" mass="79836">MRGSQRMTPVLALCLLFLAGSSLAAPTLTTSTSTLTYTEQTSAINVDDTIALESDEFLNGATIQIVYPGDVLDTSGAQIDELSISGLGNGISSSGFNPSTKTISLSGSASSTAYQKALRTLTFYNPSDALSADQRTVTYTVTDINGASVTADRYVNIFLIDNPPTVTFSHTSISYTESQGELFIDSNVQILDDDSTETASVQVQITGGYESGQDVLSFGDDVDNKADPNGDNLGVRATWDSSTGTLRAAGAVLPLGTYQEILRTVKFVNPSQTISTATRTFTYTVADATGADSTSPLPSLDMTVSSVNQAPVISMSTSQLSVSESDPSMNVASDFSITDIDDSNMAGATVSISGAFEAGKDVLGCSSASMSCSYDTQTGVLTLSGSASISAYTELPVAGPFTGTPFGQALFLWSSRGLALAKLLRAQSGALTRECPVSLTAVPPNAESILAPRTVLLAVEKTCSQAQDTPSGLGRAVVDFRLSVTANRAVPFAVFTRLRCTAVGTRARLRAPAEVLGVLKSGPPFALWVQTAMQGVQYSSVGGAANTGTRTLTFGVTDGKTASNQVSRNIAFTSSNDAPVLTGTTSDGTYQELGPLTIQPLLAITDSDTSSMASATVSIISGFDPNTDFLTVTVSGAIQSSFDSAAGVLSLTGTESIQRYQDVLRTVQLGHSAYSSSNERVISFTVNDGDPNGAQSSAALSRTCWAVSFMTTPTITSTTTTSTAGGTITVIGTGFGPIAPSIVTNLYLGGVPLKDVAVIEDDVKLTATVEA</sequence>
<dbReference type="Proteomes" id="UP001190700">
    <property type="component" value="Unassembled WGS sequence"/>
</dbReference>
<keyword evidence="3" id="KW-1185">Reference proteome</keyword>